<dbReference type="STRING" id="1513793.SAMN06296036_11961"/>
<dbReference type="Proteomes" id="UP000192907">
    <property type="component" value="Unassembled WGS sequence"/>
</dbReference>
<dbReference type="AlphaFoldDB" id="A0A1Y6CJN3"/>
<name>A0A1Y6CJN3_9BACT</name>
<evidence type="ECO:0000256" key="1">
    <source>
        <dbReference type="SAM" id="SignalP"/>
    </source>
</evidence>
<evidence type="ECO:0000313" key="2">
    <source>
        <dbReference type="EMBL" id="SMF58123.1"/>
    </source>
</evidence>
<reference evidence="3" key="1">
    <citation type="submission" date="2017-04" db="EMBL/GenBank/DDBJ databases">
        <authorList>
            <person name="Varghese N."/>
            <person name="Submissions S."/>
        </authorList>
    </citation>
    <scope>NUCLEOTIDE SEQUENCE [LARGE SCALE GENOMIC DNA]</scope>
    <source>
        <strain evidence="3">RKEM611</strain>
    </source>
</reference>
<protein>
    <submittedName>
        <fullName evidence="2">Uncharacterized protein</fullName>
    </submittedName>
</protein>
<feature type="chain" id="PRO_5012079804" evidence="1">
    <location>
        <begin position="19"/>
        <end position="154"/>
    </location>
</feature>
<feature type="signal peptide" evidence="1">
    <location>
        <begin position="1"/>
        <end position="18"/>
    </location>
</feature>
<sequence>MKFFLAAAAMLFATQSQARYIGPLLVKSSDAGYVFSPEHYSSETCEFYFDRVVVKTVDGYDANETVHKLDNWGEISQLITKAATEEVVESEFALCDAPGTFANAYQIQPNDSVKELTLFSSSGCKPALTRIGPATERLLEIVADYCPTTHRYGN</sequence>
<organism evidence="2 3">
    <name type="scientific">Pseudobacteriovorax antillogorgiicola</name>
    <dbReference type="NCBI Taxonomy" id="1513793"/>
    <lineage>
        <taxon>Bacteria</taxon>
        <taxon>Pseudomonadati</taxon>
        <taxon>Bdellovibrionota</taxon>
        <taxon>Oligoflexia</taxon>
        <taxon>Oligoflexales</taxon>
        <taxon>Pseudobacteriovoracaceae</taxon>
        <taxon>Pseudobacteriovorax</taxon>
    </lineage>
</organism>
<accession>A0A1Y6CJN3</accession>
<evidence type="ECO:0000313" key="3">
    <source>
        <dbReference type="Proteomes" id="UP000192907"/>
    </source>
</evidence>
<dbReference type="RefSeq" id="WP_132322615.1">
    <property type="nucleotide sequence ID" value="NZ_FWZT01000019.1"/>
</dbReference>
<dbReference type="EMBL" id="FWZT01000019">
    <property type="protein sequence ID" value="SMF58123.1"/>
    <property type="molecule type" value="Genomic_DNA"/>
</dbReference>
<proteinExistence type="predicted"/>
<keyword evidence="3" id="KW-1185">Reference proteome</keyword>
<gene>
    <name evidence="2" type="ORF">SAMN06296036_11961</name>
</gene>
<keyword evidence="1" id="KW-0732">Signal</keyword>